<proteinExistence type="predicted"/>
<protein>
    <submittedName>
        <fullName evidence="3">Uncharacterized protein</fullName>
    </submittedName>
</protein>
<dbReference type="Proteomes" id="UP000677228">
    <property type="component" value="Unassembled WGS sequence"/>
</dbReference>
<keyword evidence="1" id="KW-1133">Transmembrane helix</keyword>
<dbReference type="EMBL" id="CAJNOK010064839">
    <property type="protein sequence ID" value="CAF1647637.1"/>
    <property type="molecule type" value="Genomic_DNA"/>
</dbReference>
<reference evidence="3" key="1">
    <citation type="submission" date="2021-02" db="EMBL/GenBank/DDBJ databases">
        <authorList>
            <person name="Nowell W R."/>
        </authorList>
    </citation>
    <scope>NUCLEOTIDE SEQUENCE</scope>
</reference>
<name>A0A8S2XFD7_9BILA</name>
<feature type="non-terminal residue" evidence="3">
    <location>
        <position position="1"/>
    </location>
</feature>
<dbReference type="EMBL" id="CAJOBA010092693">
    <property type="protein sequence ID" value="CAF4491192.1"/>
    <property type="molecule type" value="Genomic_DNA"/>
</dbReference>
<dbReference type="AlphaFoldDB" id="A0A8S2XFD7"/>
<comment type="caution">
    <text evidence="3">The sequence shown here is derived from an EMBL/GenBank/DDBJ whole genome shotgun (WGS) entry which is preliminary data.</text>
</comment>
<organism evidence="3 4">
    <name type="scientific">Didymodactylos carnosus</name>
    <dbReference type="NCBI Taxonomy" id="1234261"/>
    <lineage>
        <taxon>Eukaryota</taxon>
        <taxon>Metazoa</taxon>
        <taxon>Spiralia</taxon>
        <taxon>Gnathifera</taxon>
        <taxon>Rotifera</taxon>
        <taxon>Eurotatoria</taxon>
        <taxon>Bdelloidea</taxon>
        <taxon>Philodinida</taxon>
        <taxon>Philodinidae</taxon>
        <taxon>Didymodactylos</taxon>
    </lineage>
</organism>
<evidence type="ECO:0000313" key="3">
    <source>
        <dbReference type="EMBL" id="CAF4491192.1"/>
    </source>
</evidence>
<sequence length="58" mass="6543">LEEPVQYTGIWTIMQIIGVSKYLTWFANGIGLLNVVILVIEAGLRYHSQFFTIDAVLS</sequence>
<accession>A0A8S2XFD7</accession>
<evidence type="ECO:0000313" key="4">
    <source>
        <dbReference type="Proteomes" id="UP000682733"/>
    </source>
</evidence>
<evidence type="ECO:0000256" key="1">
    <source>
        <dbReference type="SAM" id="Phobius"/>
    </source>
</evidence>
<evidence type="ECO:0000313" key="2">
    <source>
        <dbReference type="EMBL" id="CAF1647637.1"/>
    </source>
</evidence>
<feature type="non-terminal residue" evidence="3">
    <location>
        <position position="58"/>
    </location>
</feature>
<keyword evidence="1" id="KW-0472">Membrane</keyword>
<feature type="transmembrane region" description="Helical" evidence="1">
    <location>
        <begin position="22"/>
        <end position="40"/>
    </location>
</feature>
<keyword evidence="1" id="KW-0812">Transmembrane</keyword>
<gene>
    <name evidence="2" type="ORF">OVA965_LOCUS44652</name>
    <name evidence="3" type="ORF">TMI583_LOCUS47579</name>
</gene>
<dbReference type="Proteomes" id="UP000682733">
    <property type="component" value="Unassembled WGS sequence"/>
</dbReference>